<dbReference type="InterPro" id="IPR027267">
    <property type="entry name" value="AH/BAR_dom_sf"/>
</dbReference>
<gene>
    <name evidence="1" type="ORF">K443DRAFT_6976</name>
</gene>
<reference evidence="2" key="2">
    <citation type="submission" date="2015-01" db="EMBL/GenBank/DDBJ databases">
        <title>Evolutionary Origins and Diversification of the Mycorrhizal Mutualists.</title>
        <authorList>
            <consortium name="DOE Joint Genome Institute"/>
            <consortium name="Mycorrhizal Genomics Consortium"/>
            <person name="Kohler A."/>
            <person name="Kuo A."/>
            <person name="Nagy L.G."/>
            <person name="Floudas D."/>
            <person name="Copeland A."/>
            <person name="Barry K.W."/>
            <person name="Cichocki N."/>
            <person name="Veneault-Fourrey C."/>
            <person name="LaButti K."/>
            <person name="Lindquist E.A."/>
            <person name="Lipzen A."/>
            <person name="Lundell T."/>
            <person name="Morin E."/>
            <person name="Murat C."/>
            <person name="Riley R."/>
            <person name="Ohm R."/>
            <person name="Sun H."/>
            <person name="Tunlid A."/>
            <person name="Henrissat B."/>
            <person name="Grigoriev I.V."/>
            <person name="Hibbett D.S."/>
            <person name="Martin F."/>
        </authorList>
    </citation>
    <scope>NUCLEOTIDE SEQUENCE [LARGE SCALE GENOMIC DNA]</scope>
    <source>
        <strain evidence="2">LaAM-08-1</strain>
    </source>
</reference>
<name>A0A0C9XUH2_9AGAR</name>
<evidence type="ECO:0000313" key="2">
    <source>
        <dbReference type="Proteomes" id="UP000054477"/>
    </source>
</evidence>
<accession>A0A0C9XUH2</accession>
<dbReference type="Pfam" id="PF10455">
    <property type="entry name" value="BAR_2"/>
    <property type="match status" value="1"/>
</dbReference>
<keyword evidence="2" id="KW-1185">Reference proteome</keyword>
<dbReference type="EMBL" id="KN838608">
    <property type="protein sequence ID" value="KIK01342.1"/>
    <property type="molecule type" value="Genomic_DNA"/>
</dbReference>
<proteinExistence type="predicted"/>
<dbReference type="Gene3D" id="1.20.1270.60">
    <property type="entry name" value="Arfaptin homology (AH) domain/BAR domain"/>
    <property type="match status" value="1"/>
</dbReference>
<dbReference type="HOGENOM" id="CLU_1796789_0_0_1"/>
<dbReference type="SUPFAM" id="SSF103657">
    <property type="entry name" value="BAR/IMD domain-like"/>
    <property type="match status" value="1"/>
</dbReference>
<protein>
    <submittedName>
        <fullName evidence="1">Uncharacterized protein</fullName>
    </submittedName>
</protein>
<dbReference type="InterPro" id="IPR018859">
    <property type="entry name" value="BAR_dom-cont"/>
</dbReference>
<dbReference type="AlphaFoldDB" id="A0A0C9XUH2"/>
<dbReference type="Proteomes" id="UP000054477">
    <property type="component" value="Unassembled WGS sequence"/>
</dbReference>
<organism evidence="1 2">
    <name type="scientific">Laccaria amethystina LaAM-08-1</name>
    <dbReference type="NCBI Taxonomy" id="1095629"/>
    <lineage>
        <taxon>Eukaryota</taxon>
        <taxon>Fungi</taxon>
        <taxon>Dikarya</taxon>
        <taxon>Basidiomycota</taxon>
        <taxon>Agaricomycotina</taxon>
        <taxon>Agaricomycetes</taxon>
        <taxon>Agaricomycetidae</taxon>
        <taxon>Agaricales</taxon>
        <taxon>Agaricineae</taxon>
        <taxon>Hydnangiaceae</taxon>
        <taxon>Laccaria</taxon>
    </lineage>
</organism>
<evidence type="ECO:0000313" key="1">
    <source>
        <dbReference type="EMBL" id="KIK01342.1"/>
    </source>
</evidence>
<sequence length="144" mass="15907">MDCWSKLQSSFGSVNFAQVGNKFSKGFNSSIHATRQRLGQIAADERTELPQGQWPLILQLKNTSQEQARLEVENAEDDLVHKTEVAITLMKTVLENPEPVKKLNELAKTQLLYFSAAAEALSSIQGEIEEPSVAAEGECKDCRG</sequence>
<reference evidence="1 2" key="1">
    <citation type="submission" date="2014-04" db="EMBL/GenBank/DDBJ databases">
        <authorList>
            <consortium name="DOE Joint Genome Institute"/>
            <person name="Kuo A."/>
            <person name="Kohler A."/>
            <person name="Nagy L.G."/>
            <person name="Floudas D."/>
            <person name="Copeland A."/>
            <person name="Barry K.W."/>
            <person name="Cichocki N."/>
            <person name="Veneault-Fourrey C."/>
            <person name="LaButti K."/>
            <person name="Lindquist E.A."/>
            <person name="Lipzen A."/>
            <person name="Lundell T."/>
            <person name="Morin E."/>
            <person name="Murat C."/>
            <person name="Sun H."/>
            <person name="Tunlid A."/>
            <person name="Henrissat B."/>
            <person name="Grigoriev I.V."/>
            <person name="Hibbett D.S."/>
            <person name="Martin F."/>
            <person name="Nordberg H.P."/>
            <person name="Cantor M.N."/>
            <person name="Hua S.X."/>
        </authorList>
    </citation>
    <scope>NUCLEOTIDE SEQUENCE [LARGE SCALE GENOMIC DNA]</scope>
    <source>
        <strain evidence="1 2">LaAM-08-1</strain>
    </source>
</reference>
<dbReference type="STRING" id="1095629.A0A0C9XUH2"/>
<dbReference type="OrthoDB" id="5549748at2759"/>